<dbReference type="RefSeq" id="WP_018062941.1">
    <property type="nucleotide sequence ID" value="NZ_AQWH01000001.1"/>
</dbReference>
<dbReference type="InterPro" id="IPR006108">
    <property type="entry name" value="3HC_DH_C"/>
</dbReference>
<dbReference type="InterPro" id="IPR008927">
    <property type="entry name" value="6-PGluconate_DH-like_C_sf"/>
</dbReference>
<dbReference type="Gene3D" id="3.40.50.720">
    <property type="entry name" value="NAD(P)-binding Rossmann-like Domain"/>
    <property type="match status" value="1"/>
</dbReference>
<evidence type="ECO:0000313" key="15">
    <source>
        <dbReference type="EMBL" id="AQZ51196.1"/>
    </source>
</evidence>
<dbReference type="FunFam" id="1.10.1040.50:FF:000006">
    <property type="entry name" value="Peroxisomal bifunctional enzyme"/>
    <property type="match status" value="1"/>
</dbReference>
<dbReference type="Gene3D" id="1.10.1040.50">
    <property type="match status" value="1"/>
</dbReference>
<accession>A0A1U9Z0H0</accession>
<evidence type="ECO:0000256" key="5">
    <source>
        <dbReference type="ARBA" id="ARBA00023002"/>
    </source>
</evidence>
<dbReference type="GO" id="GO:0003857">
    <property type="term" value="F:(3S)-3-hydroxyacyl-CoA dehydrogenase (NAD+) activity"/>
    <property type="evidence" value="ECO:0007669"/>
    <property type="project" value="UniProtKB-EC"/>
</dbReference>
<dbReference type="GO" id="GO:0006635">
    <property type="term" value="P:fatty acid beta-oxidation"/>
    <property type="evidence" value="ECO:0007669"/>
    <property type="project" value="UniProtKB-UniPathway"/>
</dbReference>
<dbReference type="InterPro" id="IPR036291">
    <property type="entry name" value="NAD(P)-bd_dom_sf"/>
</dbReference>
<dbReference type="AlphaFoldDB" id="A0A1U9Z0H0"/>
<organism evidence="15 16">
    <name type="scientific">Martelella mediterranea DSM 17316</name>
    <dbReference type="NCBI Taxonomy" id="1122214"/>
    <lineage>
        <taxon>Bacteria</taxon>
        <taxon>Pseudomonadati</taxon>
        <taxon>Pseudomonadota</taxon>
        <taxon>Alphaproteobacteria</taxon>
        <taxon>Hyphomicrobiales</taxon>
        <taxon>Aurantimonadaceae</taxon>
        <taxon>Martelella</taxon>
    </lineage>
</organism>
<dbReference type="Gene3D" id="3.90.226.10">
    <property type="entry name" value="2-enoyl-CoA Hydratase, Chain A, domain 1"/>
    <property type="match status" value="1"/>
</dbReference>
<dbReference type="Pfam" id="PF00725">
    <property type="entry name" value="3HCDH"/>
    <property type="match status" value="1"/>
</dbReference>
<keyword evidence="8" id="KW-0576">Peroxisome</keyword>
<dbReference type="PANTHER" id="PTHR23309">
    <property type="entry name" value="3-HYDROXYACYL-COA DEHYROGENASE"/>
    <property type="match status" value="1"/>
</dbReference>
<evidence type="ECO:0000256" key="8">
    <source>
        <dbReference type="ARBA" id="ARBA00023140"/>
    </source>
</evidence>
<dbReference type="SUPFAM" id="SSF51735">
    <property type="entry name" value="NAD(P)-binding Rossmann-fold domains"/>
    <property type="match status" value="1"/>
</dbReference>
<dbReference type="UniPathway" id="UPA00659"/>
<dbReference type="Pfam" id="PF00378">
    <property type="entry name" value="ECH_1"/>
    <property type="match status" value="1"/>
</dbReference>
<dbReference type="OrthoDB" id="9771883at2"/>
<evidence type="ECO:0000256" key="10">
    <source>
        <dbReference type="ARBA" id="ARBA00023239"/>
    </source>
</evidence>
<dbReference type="SUPFAM" id="SSF48179">
    <property type="entry name" value="6-phosphogluconate dehydrogenase C-terminal domain-like"/>
    <property type="match status" value="2"/>
</dbReference>
<comment type="pathway">
    <text evidence="2">Lipid metabolism; fatty acid beta-oxidation.</text>
</comment>
<comment type="catalytic activity">
    <reaction evidence="12">
        <text>a (3S)-3-hydroxyacyl-CoA + NAD(+) = a 3-oxoacyl-CoA + NADH + H(+)</text>
        <dbReference type="Rhea" id="RHEA:22432"/>
        <dbReference type="ChEBI" id="CHEBI:15378"/>
        <dbReference type="ChEBI" id="CHEBI:57318"/>
        <dbReference type="ChEBI" id="CHEBI:57540"/>
        <dbReference type="ChEBI" id="CHEBI:57945"/>
        <dbReference type="ChEBI" id="CHEBI:90726"/>
        <dbReference type="EC" id="1.1.1.35"/>
    </reaction>
</comment>
<evidence type="ECO:0000256" key="2">
    <source>
        <dbReference type="ARBA" id="ARBA00005005"/>
    </source>
</evidence>
<keyword evidence="3" id="KW-0276">Fatty acid metabolism</keyword>
<evidence type="ECO:0000256" key="11">
    <source>
        <dbReference type="ARBA" id="ARBA00023268"/>
    </source>
</evidence>
<feature type="domain" description="3-hydroxyacyl-CoA dehydrogenase NAD binding" evidence="14">
    <location>
        <begin position="292"/>
        <end position="469"/>
    </location>
</feature>
<dbReference type="SUPFAM" id="SSF52096">
    <property type="entry name" value="ClpP/crotonase"/>
    <property type="match status" value="1"/>
</dbReference>
<keyword evidence="5" id="KW-0560">Oxidoreductase</keyword>
<dbReference type="KEGG" id="mmed:Mame_01854"/>
<keyword evidence="9" id="KW-0413">Isomerase</keyword>
<feature type="domain" description="3-hydroxyacyl-CoA dehydrogenase C-terminal" evidence="13">
    <location>
        <begin position="473"/>
        <end position="559"/>
    </location>
</feature>
<dbReference type="CDD" id="cd06558">
    <property type="entry name" value="crotonase-like"/>
    <property type="match status" value="1"/>
</dbReference>
<dbReference type="Pfam" id="PF02737">
    <property type="entry name" value="3HCDH_N"/>
    <property type="match status" value="1"/>
</dbReference>
<dbReference type="GO" id="GO:0070403">
    <property type="term" value="F:NAD+ binding"/>
    <property type="evidence" value="ECO:0007669"/>
    <property type="project" value="InterPro"/>
</dbReference>
<dbReference type="InterPro" id="IPR029045">
    <property type="entry name" value="ClpP/crotonase-like_dom_sf"/>
</dbReference>
<evidence type="ECO:0000256" key="6">
    <source>
        <dbReference type="ARBA" id="ARBA00023027"/>
    </source>
</evidence>
<keyword evidence="11" id="KW-0511">Multifunctional enzyme</keyword>
<sequence length="655" mass="69874">MKVDIEKFGRIAVITIDRPPVNALSQALRKLIEVRLDEAAGDEAVKGVVLACAGRTFVAGADIEELGEVRPPTLHAVIDKLEALGKPSVAALHGTALGGGLELALGCTFRVANRDARLGLPEVKLGLLPGAGGTVRTTYLIGAEATLKLAGSGNMMGVEAAQGIGLVDAVFDNDLVANAIRFLSDRIDADDIPPPVRHRREAMPACDPQALESLTAELCRKARSSAPELAAQSVRNALTLSFEDAMAEERRLFETATQSDRFGALRHLFFAERAAAKPSGDVAEAEPRAVQTVAVIGAGTMGSGIAMAFANSGFDVIVRETDEAALARGMERIADTYDRSVKRGSLSAEEAGRRKARIAGTVAIADLASADLIIEAAFEDMAVKKTIFAEIDAVARQGAILATNTSYLDVNAIARSTTRPADVLGLHFFSPANVMTLLEIVRGDQTAPDVLATALKLARRLGKQPVVVGVCHGFVGNRMLQARNADLSQLILEGAKPAQIDAAFRAFGWPMGPCQMQDLAGLDIGWRNRKALGETDALPDRLCELGRLGQKAGKGWYLYDDNHKPQPDPDVDAIIAEIAEIGGIARRAVTDAEIIDRTHGPMIAEGRRILDEGIAARSSDIDVVWAHGYGFPRDLGGPMYWDDHLRESAQEKKKV</sequence>
<dbReference type="FunFam" id="3.40.50.720:FF:000009">
    <property type="entry name" value="Fatty oxidation complex, alpha subunit"/>
    <property type="match status" value="1"/>
</dbReference>
<keyword evidence="4" id="KW-0442">Lipid degradation</keyword>
<evidence type="ECO:0000259" key="14">
    <source>
        <dbReference type="Pfam" id="PF02737"/>
    </source>
</evidence>
<gene>
    <name evidence="15" type="primary">fadB_4</name>
    <name evidence="15" type="ORF">Mame_01854</name>
</gene>
<dbReference type="EMBL" id="CP020330">
    <property type="protein sequence ID" value="AQZ51196.1"/>
    <property type="molecule type" value="Genomic_DNA"/>
</dbReference>
<keyword evidence="10" id="KW-0456">Lyase</keyword>
<dbReference type="InterPro" id="IPR006176">
    <property type="entry name" value="3-OHacyl-CoA_DH_NAD-bd"/>
</dbReference>
<dbReference type="InterPro" id="IPR001753">
    <property type="entry name" value="Enoyl-CoA_hydra/iso"/>
</dbReference>
<dbReference type="PANTHER" id="PTHR23309:SF51">
    <property type="entry name" value="3-HYDROXYACYL-COA DEHYDROGENASE-RELATED"/>
    <property type="match status" value="1"/>
</dbReference>
<keyword evidence="16" id="KW-1185">Reference proteome</keyword>
<evidence type="ECO:0000256" key="1">
    <source>
        <dbReference type="ARBA" id="ARBA00004275"/>
    </source>
</evidence>
<dbReference type="eggNOG" id="COG1250">
    <property type="taxonomic scope" value="Bacteria"/>
</dbReference>
<evidence type="ECO:0000256" key="4">
    <source>
        <dbReference type="ARBA" id="ARBA00022963"/>
    </source>
</evidence>
<keyword evidence="7" id="KW-0443">Lipid metabolism</keyword>
<evidence type="ECO:0000256" key="3">
    <source>
        <dbReference type="ARBA" id="ARBA00022832"/>
    </source>
</evidence>
<dbReference type="STRING" id="1122214.Mame_01854"/>
<reference evidence="15 16" key="1">
    <citation type="submission" date="2017-03" db="EMBL/GenBank/DDBJ databases">
        <title>Foreign affairs: Plasmid Transfer between Roseobacters and Rhizobia.</title>
        <authorList>
            <person name="Bartling P."/>
            <person name="Bunk B."/>
            <person name="Overmann J."/>
            <person name="Brinkmann H."/>
            <person name="Petersen J."/>
        </authorList>
    </citation>
    <scope>NUCLEOTIDE SEQUENCE [LARGE SCALE GENOMIC DNA]</scope>
    <source>
        <strain evidence="15 16">MACL11</strain>
    </source>
</reference>
<protein>
    <submittedName>
        <fullName evidence="15">Fatty acid oxidation complex subunit alpha</fullName>
    </submittedName>
</protein>
<dbReference type="GO" id="GO:0004300">
    <property type="term" value="F:enoyl-CoA hydratase activity"/>
    <property type="evidence" value="ECO:0007669"/>
    <property type="project" value="UniProtKB-ARBA"/>
</dbReference>
<keyword evidence="6" id="KW-0520">NAD</keyword>
<evidence type="ECO:0000313" key="16">
    <source>
        <dbReference type="Proteomes" id="UP000191135"/>
    </source>
</evidence>
<evidence type="ECO:0000256" key="12">
    <source>
        <dbReference type="ARBA" id="ARBA00049556"/>
    </source>
</evidence>
<comment type="subcellular location">
    <subcellularLocation>
        <location evidence="1">Peroxisome</location>
    </subcellularLocation>
</comment>
<evidence type="ECO:0000256" key="7">
    <source>
        <dbReference type="ARBA" id="ARBA00023098"/>
    </source>
</evidence>
<dbReference type="GO" id="GO:0016853">
    <property type="term" value="F:isomerase activity"/>
    <property type="evidence" value="ECO:0007669"/>
    <property type="project" value="UniProtKB-KW"/>
</dbReference>
<evidence type="ECO:0000259" key="13">
    <source>
        <dbReference type="Pfam" id="PF00725"/>
    </source>
</evidence>
<dbReference type="Proteomes" id="UP000191135">
    <property type="component" value="Chromosome"/>
</dbReference>
<evidence type="ECO:0000256" key="9">
    <source>
        <dbReference type="ARBA" id="ARBA00023235"/>
    </source>
</evidence>
<proteinExistence type="predicted"/>
<dbReference type="eggNOG" id="COG1024">
    <property type="taxonomic scope" value="Bacteria"/>
</dbReference>
<name>A0A1U9Z0H0_9HYPH</name>